<reference evidence="1" key="1">
    <citation type="submission" date="2019-04" db="EMBL/GenBank/DDBJ databases">
        <authorList>
            <person name="Brambilla D."/>
        </authorList>
    </citation>
    <scope>NUCLEOTIDE SEQUENCE</scope>
    <source>
        <strain evidence="1">BAL1</strain>
    </source>
</reference>
<protein>
    <submittedName>
        <fullName evidence="1">Uncharacterized protein</fullName>
    </submittedName>
</protein>
<organism evidence="1">
    <name type="scientific">Rheinheimera sp. BAL341</name>
    <dbReference type="NCBI Taxonomy" id="1708203"/>
    <lineage>
        <taxon>Bacteria</taxon>
        <taxon>Pseudomonadati</taxon>
        <taxon>Pseudomonadota</taxon>
        <taxon>Gammaproteobacteria</taxon>
        <taxon>Chromatiales</taxon>
        <taxon>Chromatiaceae</taxon>
        <taxon>Rheinheimera</taxon>
    </lineage>
</organism>
<dbReference type="AlphaFoldDB" id="A0A486XH94"/>
<gene>
    <name evidence="1" type="ORF">BAL341_122</name>
</gene>
<name>A0A486XH94_9GAMM</name>
<evidence type="ECO:0000313" key="1">
    <source>
        <dbReference type="EMBL" id="VHO00345.1"/>
    </source>
</evidence>
<proteinExistence type="predicted"/>
<sequence>MNKPSDSADSVALLLSYIKKLALLHTLTDEDLKYYQGFQHLTPFTLSPSHKYDKEIVIEAYQEKFLVINAKIYASDELGLSFLNKKRGAEFQLPAEFKNIEAYIAHLSDNLHILKKHITKREFSVFANELSVNECIGFLEASQKKYNLYFDIGNKSALLFKLALQDYSVAEVISLLWSAFKTALAKIQGRQLTRENAALSVIPNFERLLLTAKEEGWKLTHYWRLKSIPQSKLSKIVFQDVLGLKSDGYNFSNSWLGGLLDSR</sequence>
<dbReference type="EMBL" id="CAAJGR010000040">
    <property type="protein sequence ID" value="VHO00345.1"/>
    <property type="molecule type" value="Genomic_DNA"/>
</dbReference>
<accession>A0A486XH94</accession>